<comment type="caution">
    <text evidence="1">The sequence shown here is derived from an EMBL/GenBank/DDBJ whole genome shotgun (WGS) entry which is preliminary data.</text>
</comment>
<dbReference type="InterPro" id="IPR046685">
    <property type="entry name" value="DUF6555"/>
</dbReference>
<accession>A0AB37QL67</accession>
<sequence>MMIHQMEFEIHYQFNGEPRSFLHQTRQLCQNDALHCATLHAGVGTVSGNISAGPLRIATLQAESLGITQVRWKRSTLEY</sequence>
<dbReference type="Pfam" id="PF20192">
    <property type="entry name" value="DUF6555"/>
    <property type="match status" value="1"/>
</dbReference>
<reference evidence="1 2" key="1">
    <citation type="submission" date="2018-08" db="EMBL/GenBank/DDBJ databases">
        <title>Recombination of ecologically and evolutionarily significant loci maintains genetic cohesion in the Pseudomonas syringae species complex.</title>
        <authorList>
            <person name="Dillon M."/>
            <person name="Thakur S."/>
            <person name="Almeida R.N.D."/>
            <person name="Weir B.S."/>
            <person name="Guttman D.S."/>
        </authorList>
    </citation>
    <scope>NUCLEOTIDE SEQUENCE [LARGE SCALE GENOMIC DNA]</scope>
    <source>
        <strain evidence="1 2">ICMP 5019</strain>
    </source>
</reference>
<evidence type="ECO:0000313" key="1">
    <source>
        <dbReference type="EMBL" id="RMR96334.1"/>
    </source>
</evidence>
<evidence type="ECO:0000313" key="2">
    <source>
        <dbReference type="Proteomes" id="UP000272613"/>
    </source>
</evidence>
<dbReference type="AlphaFoldDB" id="A0AB37QL67"/>
<name>A0AB37QL67_9PSED</name>
<gene>
    <name evidence="1" type="ORF">ALP74_02689</name>
</gene>
<dbReference type="EMBL" id="RBSH01000269">
    <property type="protein sequence ID" value="RMR96334.1"/>
    <property type="molecule type" value="Genomic_DNA"/>
</dbReference>
<organism evidence="1 2">
    <name type="scientific">Pseudomonas coronafaciens pv. garcae</name>
    <dbReference type="NCBI Taxonomy" id="251653"/>
    <lineage>
        <taxon>Bacteria</taxon>
        <taxon>Pseudomonadati</taxon>
        <taxon>Pseudomonadota</taxon>
        <taxon>Gammaproteobacteria</taxon>
        <taxon>Pseudomonadales</taxon>
        <taxon>Pseudomonadaceae</taxon>
        <taxon>Pseudomonas</taxon>
        <taxon>Pseudomonas coronafaciens</taxon>
    </lineage>
</organism>
<proteinExistence type="predicted"/>
<protein>
    <submittedName>
        <fullName evidence="1">Uncharacterized protein</fullName>
    </submittedName>
</protein>
<dbReference type="Proteomes" id="UP000272613">
    <property type="component" value="Unassembled WGS sequence"/>
</dbReference>